<dbReference type="PANTHER" id="PTHR33463">
    <property type="entry name" value="NB-ARC DOMAIN-CONTAINING PROTEIN-RELATED"/>
    <property type="match status" value="1"/>
</dbReference>
<sequence length="1572" mass="178594">MASEFGVATASSFVAPLLADYLVKPIERRIRYLFLFRKMVQELHQNQEDLAAKEAQVKEDVEEVKLQIKTQVINDRVDEWLTKAENALKDVKVLDSKIEEDKRCFRLCPNWCGRYQLSQEIENKTLEITNLIKKSKFERVGHHAKLPNLDLVTSKNHVDSKSSDAAFNKIMEALKDDKVKKIGVWGMGGVGKTTLVRNVGGEVKGFDRVVMVTVFETLDIEKIQNKIADDIDLKFGKNTECGKATELWSIPLVKDEKGCKIILTTCNYNVCQHMECLKNADSRVIGEAKKIVKECKDLPLAIVTLARALKGKGPNIWKDAREKLEGSELMEIRSIQKEKDKNAYMSLKISYEHLEDKMAQTCFLLCALYPEDHSINVEDLVRYAWSLNLYDKANSIEKMRNEVLSVIDHLKDCCLLEDGDDGRYVKLHDIVRDVALWIASKEKSGFMIKSRLELLNKSSESCKAISLLDREEKNLPDRLALSKLEILLLKNCDVQGTCFLGMRELKVLSLTIADGSSRVISLYALRFLPKLRALHLENFKDFMFLGNLMTLEILSLHGSKSEGLANQLERLGNLKVLDLMRLENLSCPPNIIQRLSQLKELYLPRLEYREISNDIFLETNFLKKLTRLSLEVYFLHFPPDFEFPELENYNICINHRSSSLDYRFEEARSLKVEKVFPYNAVSQLLGNLESLQVFDVKDEYVECLTNKTQQKVSVSMILRNLKQVRIEDCKILKVVFQMEEVEENEAPLLSNLKILRLQSLPDLSYIWELPTQHVRLESLVELTIRECPRLKPLFSLSLAQSLVLLEKLYISFCHELKQIVAELEGDEGEVSSTINSHNSLCFPKLTALNIYFCPRLKYIFPTSLASHGLQGLTLGISVCPKLKQVFRVANDSMLQYQQSLRSLSSFLMSGCPLLTDSVVQLEAEEASIEGVRLSAFKQSFKTSKQLHLISIKDHNLVPEANEDGLNGVTSLHLENCEDLECLVDTTATATKNGPTSAFTHLETLSIAKMPRLEALCKGQPPQGFLKNLEHLGIVDCCKLQVVVLLEQLKIQHCNELETLFADPEIDGEIESKPSSLPLRLPKFNTLSIKDCAKLEYVVPITLALPALESLSVSCCDELKQVFGMPNEQDGVQHHGSLLLPSLQDLELDGTSLKSVKANVCSKFINFPIQQANNQLELTLKEIGLSAFKKLLCKTNDLILYNIGDHKNLVPDIVDLEHLDGLTSLSINNWRGGECLVDISQAMMGFKYNDQPPKCYLQNLKILRVNVFPHASVGVFSYLQKVELVKLRNLRSTVGGDNFLEAPTLEILHIQECSAFTNFTKCVSLKELTIFLEDINGEDVKSCNMINTRLSKKSPDFEYITSGNFEQLFQLQGGNIISSLERMELSNVIRLQDIWKGPIHVATNLRELRVHRCNNLTYIFPVTLIPHLPQLNILTIASCENLKQIIGNDDILASSSSQGPQSEMKMVFPRLKQIELENLSNLENFSPVRYHLEFPCLDLLHIQQCSKMITNFSADYLTLTVHAKTIQASQLNDTSPSRETILWKRRRPTLLPRIKKKLKKFHPLNEKCCRNHS</sequence>
<dbReference type="SUPFAM" id="SSF52047">
    <property type="entry name" value="RNI-like"/>
    <property type="match status" value="3"/>
</dbReference>
<dbReference type="InterPro" id="IPR000219">
    <property type="entry name" value="DH_dom"/>
</dbReference>
<dbReference type="Gene3D" id="1.10.8.430">
    <property type="entry name" value="Helical domain of apoptotic protease-activating factors"/>
    <property type="match status" value="1"/>
</dbReference>
<evidence type="ECO:0000256" key="6">
    <source>
        <dbReference type="ARBA" id="ARBA00022840"/>
    </source>
</evidence>
<dbReference type="InterPro" id="IPR057135">
    <property type="entry name" value="At4g27190-like_LRR"/>
</dbReference>
<evidence type="ECO:0000313" key="8">
    <source>
        <dbReference type="EMBL" id="TYI96115.1"/>
    </source>
</evidence>
<evidence type="ECO:0000256" key="4">
    <source>
        <dbReference type="ARBA" id="ARBA00022741"/>
    </source>
</evidence>
<evidence type="ECO:0000256" key="1">
    <source>
        <dbReference type="ARBA" id="ARBA00008894"/>
    </source>
</evidence>
<keyword evidence="3" id="KW-0677">Repeat</keyword>
<comment type="similarity">
    <text evidence="1">Belongs to the disease resistance NB-LRR family.</text>
</comment>
<dbReference type="InterPro" id="IPR050905">
    <property type="entry name" value="Plant_NBS-LRR"/>
</dbReference>
<evidence type="ECO:0000256" key="2">
    <source>
        <dbReference type="ARBA" id="ARBA00022614"/>
    </source>
</evidence>
<evidence type="ECO:0000313" key="9">
    <source>
        <dbReference type="Proteomes" id="UP000323597"/>
    </source>
</evidence>
<dbReference type="Proteomes" id="UP000323597">
    <property type="component" value="Chromosome D01"/>
</dbReference>
<keyword evidence="6" id="KW-0067">ATP-binding</keyword>
<keyword evidence="9" id="KW-1185">Reference proteome</keyword>
<dbReference type="InterPro" id="IPR036388">
    <property type="entry name" value="WH-like_DNA-bd_sf"/>
</dbReference>
<accession>A0A5D2W395</accession>
<protein>
    <recommendedName>
        <fullName evidence="7">DH domain-containing protein</fullName>
    </recommendedName>
</protein>
<dbReference type="GO" id="GO:0006952">
    <property type="term" value="P:defense response"/>
    <property type="evidence" value="ECO:0007669"/>
    <property type="project" value="UniProtKB-KW"/>
</dbReference>
<gene>
    <name evidence="8" type="ORF">E1A91_D01G047700v1</name>
</gene>
<dbReference type="PROSITE" id="PS50010">
    <property type="entry name" value="DH_2"/>
    <property type="match status" value="1"/>
</dbReference>
<dbReference type="InterPro" id="IPR027417">
    <property type="entry name" value="P-loop_NTPase"/>
</dbReference>
<dbReference type="PRINTS" id="PR00364">
    <property type="entry name" value="DISEASERSIST"/>
</dbReference>
<dbReference type="GO" id="GO:0005085">
    <property type="term" value="F:guanyl-nucleotide exchange factor activity"/>
    <property type="evidence" value="ECO:0007669"/>
    <property type="project" value="InterPro"/>
</dbReference>
<name>A0A5D2W395_GOSMU</name>
<organism evidence="8 9">
    <name type="scientific">Gossypium mustelinum</name>
    <name type="common">Cotton</name>
    <name type="synonym">Gossypium caicoense</name>
    <dbReference type="NCBI Taxonomy" id="34275"/>
    <lineage>
        <taxon>Eukaryota</taxon>
        <taxon>Viridiplantae</taxon>
        <taxon>Streptophyta</taxon>
        <taxon>Embryophyta</taxon>
        <taxon>Tracheophyta</taxon>
        <taxon>Spermatophyta</taxon>
        <taxon>Magnoliopsida</taxon>
        <taxon>eudicotyledons</taxon>
        <taxon>Gunneridae</taxon>
        <taxon>Pentapetalae</taxon>
        <taxon>rosids</taxon>
        <taxon>malvids</taxon>
        <taxon>Malvales</taxon>
        <taxon>Malvaceae</taxon>
        <taxon>Malvoideae</taxon>
        <taxon>Gossypium</taxon>
    </lineage>
</organism>
<keyword evidence="2" id="KW-0433">Leucine-rich repeat</keyword>
<dbReference type="SUPFAM" id="SSF52058">
    <property type="entry name" value="L domain-like"/>
    <property type="match status" value="1"/>
</dbReference>
<evidence type="ECO:0000256" key="3">
    <source>
        <dbReference type="ARBA" id="ARBA00022737"/>
    </source>
</evidence>
<dbReference type="Pfam" id="PF23247">
    <property type="entry name" value="LRR_RPS2"/>
    <property type="match status" value="2"/>
</dbReference>
<dbReference type="EMBL" id="CM017649">
    <property type="protein sequence ID" value="TYI96115.1"/>
    <property type="molecule type" value="Genomic_DNA"/>
</dbReference>
<dbReference type="InterPro" id="IPR032675">
    <property type="entry name" value="LRR_dom_sf"/>
</dbReference>
<feature type="domain" description="DH" evidence="7">
    <location>
        <begin position="18"/>
        <end position="67"/>
    </location>
</feature>
<dbReference type="Gene3D" id="3.80.10.10">
    <property type="entry name" value="Ribonuclease Inhibitor"/>
    <property type="match status" value="5"/>
</dbReference>
<keyword evidence="5" id="KW-0611">Plant defense</keyword>
<dbReference type="Gene3D" id="1.10.10.10">
    <property type="entry name" value="Winged helix-like DNA-binding domain superfamily/Winged helix DNA-binding domain"/>
    <property type="match status" value="1"/>
</dbReference>
<dbReference type="InterPro" id="IPR002182">
    <property type="entry name" value="NB-ARC"/>
</dbReference>
<dbReference type="PANTHER" id="PTHR33463:SF203">
    <property type="entry name" value="AAA+ ATPASE DOMAIN-CONTAINING PROTEIN"/>
    <property type="match status" value="1"/>
</dbReference>
<reference evidence="8 9" key="1">
    <citation type="submission" date="2019-07" db="EMBL/GenBank/DDBJ databases">
        <title>WGS assembly of Gossypium mustelinum.</title>
        <authorList>
            <person name="Chen Z.J."/>
            <person name="Sreedasyam A."/>
            <person name="Ando A."/>
            <person name="Song Q."/>
            <person name="De L."/>
            <person name="Hulse-Kemp A."/>
            <person name="Ding M."/>
            <person name="Ye W."/>
            <person name="Kirkbride R."/>
            <person name="Jenkins J."/>
            <person name="Plott C."/>
            <person name="Lovell J."/>
            <person name="Lin Y.-M."/>
            <person name="Vaughn R."/>
            <person name="Liu B."/>
            <person name="Li W."/>
            <person name="Simpson S."/>
            <person name="Scheffler B."/>
            <person name="Saski C."/>
            <person name="Grover C."/>
            <person name="Hu G."/>
            <person name="Conover J."/>
            <person name="Carlson J."/>
            <person name="Shu S."/>
            <person name="Boston L."/>
            <person name="Williams M."/>
            <person name="Peterson D."/>
            <person name="Mcgee K."/>
            <person name="Jones D."/>
            <person name="Wendel J."/>
            <person name="Stelly D."/>
            <person name="Grimwood J."/>
            <person name="Schmutz J."/>
        </authorList>
    </citation>
    <scope>NUCLEOTIDE SEQUENCE [LARGE SCALE GENOMIC DNA]</scope>
    <source>
        <strain evidence="8">1408120.09</strain>
    </source>
</reference>
<dbReference type="Pfam" id="PF00931">
    <property type="entry name" value="NB-ARC"/>
    <property type="match status" value="1"/>
</dbReference>
<dbReference type="InterPro" id="IPR042197">
    <property type="entry name" value="Apaf_helical"/>
</dbReference>
<dbReference type="GO" id="GO:0043531">
    <property type="term" value="F:ADP binding"/>
    <property type="evidence" value="ECO:0007669"/>
    <property type="project" value="InterPro"/>
</dbReference>
<keyword evidence="4" id="KW-0547">Nucleotide-binding</keyword>
<evidence type="ECO:0000259" key="7">
    <source>
        <dbReference type="PROSITE" id="PS50010"/>
    </source>
</evidence>
<proteinExistence type="inferred from homology"/>
<dbReference type="Gene3D" id="3.40.50.300">
    <property type="entry name" value="P-loop containing nucleotide triphosphate hydrolases"/>
    <property type="match status" value="1"/>
</dbReference>
<evidence type="ECO:0000256" key="5">
    <source>
        <dbReference type="ARBA" id="ARBA00022821"/>
    </source>
</evidence>
<dbReference type="GO" id="GO:0005524">
    <property type="term" value="F:ATP binding"/>
    <property type="evidence" value="ECO:0007669"/>
    <property type="project" value="UniProtKB-KW"/>
</dbReference>
<dbReference type="SUPFAM" id="SSF52540">
    <property type="entry name" value="P-loop containing nucleoside triphosphate hydrolases"/>
    <property type="match status" value="1"/>
</dbReference>